<sequence>MGGGLTDKDKGGLGLRKLALLNKALLSKWIWRYACDKDNLWRQVIKVKYGQEGLDWRPKKANGAVGVGVWKEIWKESDWCWENMTFRVGKGNMISFWTDVWCSESPLSQCFPHLFGMAAHQNLTIEEMWDQNSGQGNWNLHFLRDFNDWEIELVGKFLHILRGFKPSLEEDSVLWRKGRSGQFRVKEAYSLLTKSDDIGFPYKSIWVARVPTKVAFFAWEASWGKVLTLDSLQRRGFQLPNRCFLCGCEEESVNHILIYCTVVRALWDIVFGLVDVKWVFPGTVKEVLASWRGSFVGKKRKKIWDAIPLCIFWTFVERIGEKNVVQVITDNGSNYVLVAHCIDLILEDIEKLPTIKRTLTRAITLNGFIYNHVGVLNMMSEFTKQRELVRSGITRFATCFLTLQSIHMQKRNLRLMFTSDKWLASKWAKEAKGKQVSEIVLMSSFWNHVVYILKVMGPLVKVLQLVDNERKPAMGYIYKAMDRCKETIKKSFNEDEDKYKEIFSIIDKRWECQLHHRPLHAVDRLVSDIDVQDKIIRELSTYKNAEGLFGIPIAIRSRKMLAPAEWWKLYGNTTPNLQQLAIKILSLTCSASSCEPLKGRYDRCNVIDPISLVDIDESNEWLIGKISEEDTTIHAEDDLVFEDDSLTWGVVASALGVGDANISTRLRPRSKTSLKGDLVAATSQPDFEEKESNLEDIEEDDNEMEGYQSSLDESDDNFNFNDDYNGDA</sequence>
<dbReference type="InterPro" id="IPR008906">
    <property type="entry name" value="HATC_C_dom"/>
</dbReference>
<feature type="region of interest" description="Disordered" evidence="1">
    <location>
        <begin position="677"/>
        <end position="728"/>
    </location>
</feature>
<feature type="domain" description="HAT C-terminal dimerisation" evidence="2">
    <location>
        <begin position="559"/>
        <end position="595"/>
    </location>
</feature>
<dbReference type="ExpressionAtlas" id="A5BXL1">
    <property type="expression patterns" value="baseline and differential"/>
</dbReference>
<accession>A5BXL1</accession>
<evidence type="ECO:0000259" key="2">
    <source>
        <dbReference type="Pfam" id="PF05699"/>
    </source>
</evidence>
<feature type="compositionally biased region" description="Low complexity" evidence="1">
    <location>
        <begin position="717"/>
        <end position="728"/>
    </location>
</feature>
<gene>
    <name evidence="4" type="ORF">VITISV_023184</name>
</gene>
<dbReference type="GO" id="GO:0046983">
    <property type="term" value="F:protein dimerization activity"/>
    <property type="evidence" value="ECO:0007669"/>
    <property type="project" value="InterPro"/>
</dbReference>
<name>A5BXL1_VITVI</name>
<organism evidence="4">
    <name type="scientific">Vitis vinifera</name>
    <name type="common">Grape</name>
    <dbReference type="NCBI Taxonomy" id="29760"/>
    <lineage>
        <taxon>Eukaryota</taxon>
        <taxon>Viridiplantae</taxon>
        <taxon>Streptophyta</taxon>
        <taxon>Embryophyta</taxon>
        <taxon>Tracheophyta</taxon>
        <taxon>Spermatophyta</taxon>
        <taxon>Magnoliopsida</taxon>
        <taxon>eudicotyledons</taxon>
        <taxon>Gunneridae</taxon>
        <taxon>Pentapetalae</taxon>
        <taxon>rosids</taxon>
        <taxon>Vitales</taxon>
        <taxon>Vitaceae</taxon>
        <taxon>Viteae</taxon>
        <taxon>Vitis</taxon>
    </lineage>
</organism>
<proteinExistence type="predicted"/>
<evidence type="ECO:0000313" key="4">
    <source>
        <dbReference type="EMBL" id="CAN81578.1"/>
    </source>
</evidence>
<dbReference type="PANTHER" id="PTHR32166:SF74">
    <property type="entry name" value="OS05G0256350 PROTEIN"/>
    <property type="match status" value="1"/>
</dbReference>
<dbReference type="SUPFAM" id="SSF53098">
    <property type="entry name" value="Ribonuclease H-like"/>
    <property type="match status" value="1"/>
</dbReference>
<protein>
    <submittedName>
        <fullName evidence="4">Uncharacterized protein</fullName>
    </submittedName>
</protein>
<dbReference type="Pfam" id="PF05699">
    <property type="entry name" value="Dimer_Tnp_hAT"/>
    <property type="match status" value="1"/>
</dbReference>
<dbReference type="AlphaFoldDB" id="A5BXL1"/>
<dbReference type="InterPro" id="IPR026960">
    <property type="entry name" value="RVT-Znf"/>
</dbReference>
<feature type="domain" description="Reverse transcriptase zinc-binding" evidence="3">
    <location>
        <begin position="183"/>
        <end position="267"/>
    </location>
</feature>
<dbReference type="PANTHER" id="PTHR32166">
    <property type="entry name" value="OSJNBA0013A04.12 PROTEIN"/>
    <property type="match status" value="1"/>
</dbReference>
<evidence type="ECO:0000259" key="3">
    <source>
        <dbReference type="Pfam" id="PF13966"/>
    </source>
</evidence>
<dbReference type="EMBL" id="AM474896">
    <property type="protein sequence ID" value="CAN81578.1"/>
    <property type="molecule type" value="Genomic_DNA"/>
</dbReference>
<feature type="compositionally biased region" description="Acidic residues" evidence="1">
    <location>
        <begin position="686"/>
        <end position="704"/>
    </location>
</feature>
<evidence type="ECO:0000256" key="1">
    <source>
        <dbReference type="SAM" id="MobiDB-lite"/>
    </source>
</evidence>
<reference evidence="4" key="1">
    <citation type="journal article" date="2007" name="PLoS ONE">
        <title>The first genome sequence of an elite grapevine cultivar (Pinot noir Vitis vinifera L.): coping with a highly heterozygous genome.</title>
        <authorList>
            <person name="Velasco R."/>
            <person name="Zharkikh A."/>
            <person name="Troggio M."/>
            <person name="Cartwright D.A."/>
            <person name="Cestaro A."/>
            <person name="Pruss D."/>
            <person name="Pindo M."/>
            <person name="FitzGerald L.M."/>
            <person name="Vezzulli S."/>
            <person name="Reid J."/>
            <person name="Malacarne G."/>
            <person name="Iliev D."/>
            <person name="Coppola G."/>
            <person name="Wardell B."/>
            <person name="Micheletti D."/>
            <person name="Macalma T."/>
            <person name="Facci M."/>
            <person name="Mitchell J.T."/>
            <person name="Perazzolli M."/>
            <person name="Eldredge G."/>
            <person name="Gatto P."/>
            <person name="Oyzerski R."/>
            <person name="Moretto M."/>
            <person name="Gutin N."/>
            <person name="Stefanini M."/>
            <person name="Chen Y."/>
            <person name="Segala C."/>
            <person name="Davenport C."/>
            <person name="Dematte L."/>
            <person name="Mraz A."/>
            <person name="Battilana J."/>
            <person name="Stormo K."/>
            <person name="Costa F."/>
            <person name="Tao Q."/>
            <person name="Si-Ammour A."/>
            <person name="Harkins T."/>
            <person name="Lackey A."/>
            <person name="Perbost C."/>
            <person name="Taillon B."/>
            <person name="Stella A."/>
            <person name="Solovyev V."/>
            <person name="Fawcett J.A."/>
            <person name="Sterck L."/>
            <person name="Vandepoele K."/>
            <person name="Grando S.M."/>
            <person name="Toppo S."/>
            <person name="Moser C."/>
            <person name="Lanchbury J."/>
            <person name="Bogden R."/>
            <person name="Skolnick M."/>
            <person name="Sgaramella V."/>
            <person name="Bhatnagar S.K."/>
            <person name="Fontana P."/>
            <person name="Gutin A."/>
            <person name="Van de Peer Y."/>
            <person name="Salamini F."/>
            <person name="Viola R."/>
        </authorList>
    </citation>
    <scope>NUCLEOTIDE SEQUENCE</scope>
</reference>
<dbReference type="Pfam" id="PF13966">
    <property type="entry name" value="zf-RVT"/>
    <property type="match status" value="1"/>
</dbReference>
<dbReference type="InterPro" id="IPR012337">
    <property type="entry name" value="RNaseH-like_sf"/>
</dbReference>